<dbReference type="InterPro" id="IPR014001">
    <property type="entry name" value="Helicase_ATP-bd"/>
</dbReference>
<dbReference type="GO" id="GO:0016787">
    <property type="term" value="F:hydrolase activity"/>
    <property type="evidence" value="ECO:0007669"/>
    <property type="project" value="InterPro"/>
</dbReference>
<evidence type="ECO:0000313" key="2">
    <source>
        <dbReference type="EMBL" id="QHT75809.1"/>
    </source>
</evidence>
<evidence type="ECO:0000259" key="1">
    <source>
        <dbReference type="PROSITE" id="PS51192"/>
    </source>
</evidence>
<dbReference type="PROSITE" id="PS51192">
    <property type="entry name" value="HELICASE_ATP_BIND_1"/>
    <property type="match status" value="1"/>
</dbReference>
<sequence>MNILYPTLDDEHFNSKISVKEEFKNVSYKSKITDVEKYANELSKSEFELQPHQKFVKNFMSFNTPYNSLLLYHGLGSGKTCSAIGICETVRNYLVESGKQNKIIIVANPNVQNNFKLQLFNEQLLKEENGGWTINNCVGNKLINEVNPTKIKIKKDKLVKKIKKLIKEYYNFMGYIEFANIIKKYNNDKSIQEIFNNSLLVIDEIHNIKTIKKSDDIDNSFENTVQALDYLVEKTENMLLLLLSATPMYDSYKEIIWLINLLNRNDKRPIMNEQDIFNQEGEFIEGGKETFIRKITGYISFVRGENPYTFPYRVFPFVFDKSKSILSMSYPTLQLNGKPIDTEPIKYLDIYTVKIGNYQYEIYQKMVNNIKNLNFTNLLFPNQALIIVFPKSNYLDKSSSFLSSSIMGGSGEDDNYIDKEYIGKTGLYKFMNCEVSDVSFSCNYREENKEFGRIFDYDLIGNYSCKIKSILDNIIDSKGIILIYSNFIAGGIIPMAISLESMGYNNIDTNLMYEYKSRQKREYMTYAMITGDKRITHNVQKIISTLVNPNNYEGKNIKIILISESGSEGLDFKNIRQMHVMEPWFNMNRIEQIIGRGCRNFSHKNLPFNERNVQIFLYGTIFEKTPNIESSDLYLYRNSEKKIIKISKINRILKEVAVDCIINKEQMNYTEDAFKDQKITQILSDGQIINDFKIGDKPYSSACDYMESCFYKCYDDIDTTNIVDKSTFNEFYLFSNTEIIIEKIKKLFSLRFFYKKDEIINLLSEYPLIQIYASLSYLINYKENIQDRFDQLGHIININEYYIYQPNEISDENISIFDRTVPPFYKNDKIELNIDLFEKEENVNELNLVYDYCEKTYKDSLEGIGHNDNDWYSSVSTSIEVFKDIFGVDDLLCKQFLVHHIFESLLFNDKLLVIQYFFGKPKHSEFGNMLHDYLDKRIVGFNTSFEKKKQYGFYFVDLNEKKEYIGKIILYDGVQWVENNTYIKNIESIVMNTKPINQYIGFISYDSDFQYLVFKIKDIYMNRNIGSRCDQTDKKKYVSLLNDFIGEPYFNKNNVDSYTIKNIAILIEFTCRYYDTIKNNRWYVTTEEAYLLGYFQKKIIKK</sequence>
<dbReference type="Pfam" id="PF04851">
    <property type="entry name" value="ResIII"/>
    <property type="match status" value="1"/>
</dbReference>
<dbReference type="GO" id="GO:0003677">
    <property type="term" value="F:DNA binding"/>
    <property type="evidence" value="ECO:0007669"/>
    <property type="project" value="InterPro"/>
</dbReference>
<name>A0A6C0H5R5_9ZZZZ</name>
<dbReference type="Pfam" id="PF00271">
    <property type="entry name" value="Helicase_C"/>
    <property type="match status" value="1"/>
</dbReference>
<dbReference type="InterPro" id="IPR001650">
    <property type="entry name" value="Helicase_C-like"/>
</dbReference>
<dbReference type="InterPro" id="IPR006935">
    <property type="entry name" value="Helicase/UvrB_N"/>
</dbReference>
<dbReference type="Gene3D" id="3.40.50.300">
    <property type="entry name" value="P-loop containing nucleotide triphosphate hydrolases"/>
    <property type="match status" value="2"/>
</dbReference>
<dbReference type="SUPFAM" id="SSF52540">
    <property type="entry name" value="P-loop containing nucleoside triphosphate hydrolases"/>
    <property type="match status" value="2"/>
</dbReference>
<feature type="domain" description="Helicase ATP-binding" evidence="1">
    <location>
        <begin position="158"/>
        <end position="265"/>
    </location>
</feature>
<accession>A0A6C0H5R5</accession>
<dbReference type="InterPro" id="IPR027417">
    <property type="entry name" value="P-loop_NTPase"/>
</dbReference>
<reference evidence="2" key="1">
    <citation type="journal article" date="2020" name="Nature">
        <title>Giant virus diversity and host interactions through global metagenomics.</title>
        <authorList>
            <person name="Schulz F."/>
            <person name="Roux S."/>
            <person name="Paez-Espino D."/>
            <person name="Jungbluth S."/>
            <person name="Walsh D.A."/>
            <person name="Denef V.J."/>
            <person name="McMahon K.D."/>
            <person name="Konstantinidis K.T."/>
            <person name="Eloe-Fadrosh E.A."/>
            <person name="Kyrpides N.C."/>
            <person name="Woyke T."/>
        </authorList>
    </citation>
    <scope>NUCLEOTIDE SEQUENCE</scope>
    <source>
        <strain evidence="2">GVMAG-M-3300023179-71</strain>
    </source>
</reference>
<proteinExistence type="predicted"/>
<organism evidence="2">
    <name type="scientific">viral metagenome</name>
    <dbReference type="NCBI Taxonomy" id="1070528"/>
    <lineage>
        <taxon>unclassified sequences</taxon>
        <taxon>metagenomes</taxon>
        <taxon>organismal metagenomes</taxon>
    </lineage>
</organism>
<dbReference type="AlphaFoldDB" id="A0A6C0H5R5"/>
<protein>
    <recommendedName>
        <fullName evidence="1">Helicase ATP-binding domain-containing protein</fullName>
    </recommendedName>
</protein>
<dbReference type="GO" id="GO:0005524">
    <property type="term" value="F:ATP binding"/>
    <property type="evidence" value="ECO:0007669"/>
    <property type="project" value="InterPro"/>
</dbReference>
<dbReference type="EMBL" id="MN739882">
    <property type="protein sequence ID" value="QHT75809.1"/>
    <property type="molecule type" value="Genomic_DNA"/>
</dbReference>